<keyword evidence="1" id="KW-0812">Transmembrane</keyword>
<accession>A0ABD5R998</accession>
<protein>
    <submittedName>
        <fullName evidence="2">Uncharacterized protein</fullName>
    </submittedName>
</protein>
<name>A0ABD5R998_9EURY</name>
<feature type="transmembrane region" description="Helical" evidence="1">
    <location>
        <begin position="16"/>
        <end position="33"/>
    </location>
</feature>
<organism evidence="2 3">
    <name type="scientific">Salinirubrum litoreum</name>
    <dbReference type="NCBI Taxonomy" id="1126234"/>
    <lineage>
        <taxon>Archaea</taxon>
        <taxon>Methanobacteriati</taxon>
        <taxon>Methanobacteriota</taxon>
        <taxon>Stenosarchaea group</taxon>
        <taxon>Halobacteria</taxon>
        <taxon>Halobacteriales</taxon>
        <taxon>Haloferacaceae</taxon>
        <taxon>Salinirubrum</taxon>
    </lineage>
</organism>
<evidence type="ECO:0000256" key="1">
    <source>
        <dbReference type="SAM" id="Phobius"/>
    </source>
</evidence>
<evidence type="ECO:0000313" key="2">
    <source>
        <dbReference type="EMBL" id="MFC5366542.1"/>
    </source>
</evidence>
<dbReference type="Proteomes" id="UP001596201">
    <property type="component" value="Unassembled WGS sequence"/>
</dbReference>
<keyword evidence="3" id="KW-1185">Reference proteome</keyword>
<keyword evidence="1" id="KW-0472">Membrane</keyword>
<evidence type="ECO:0000313" key="3">
    <source>
        <dbReference type="Proteomes" id="UP001596201"/>
    </source>
</evidence>
<sequence>MTGQQTRAWRRSTHRLVHLLLAAVLGTFVYSPFTADPTFRLVVQVIAFPALVLSGLLLWRGPALRRWLRTRRAA</sequence>
<reference evidence="2 3" key="1">
    <citation type="journal article" date="2019" name="Int. J. Syst. Evol. Microbiol.">
        <title>The Global Catalogue of Microorganisms (GCM) 10K type strain sequencing project: providing services to taxonomists for standard genome sequencing and annotation.</title>
        <authorList>
            <consortium name="The Broad Institute Genomics Platform"/>
            <consortium name="The Broad Institute Genome Sequencing Center for Infectious Disease"/>
            <person name="Wu L."/>
            <person name="Ma J."/>
        </authorList>
    </citation>
    <scope>NUCLEOTIDE SEQUENCE [LARGE SCALE GENOMIC DNA]</scope>
    <source>
        <strain evidence="2 3">CGMCC 1.12237</strain>
    </source>
</reference>
<comment type="caution">
    <text evidence="2">The sequence shown here is derived from an EMBL/GenBank/DDBJ whole genome shotgun (WGS) entry which is preliminary data.</text>
</comment>
<dbReference type="AlphaFoldDB" id="A0ABD5R998"/>
<dbReference type="RefSeq" id="WP_227228114.1">
    <property type="nucleotide sequence ID" value="NZ_JAJCVJ010000001.1"/>
</dbReference>
<keyword evidence="1" id="KW-1133">Transmembrane helix</keyword>
<feature type="transmembrane region" description="Helical" evidence="1">
    <location>
        <begin position="39"/>
        <end position="59"/>
    </location>
</feature>
<gene>
    <name evidence="2" type="ORF">ACFPJ5_06290</name>
</gene>
<proteinExistence type="predicted"/>
<dbReference type="EMBL" id="JBHSKX010000001">
    <property type="protein sequence ID" value="MFC5366542.1"/>
    <property type="molecule type" value="Genomic_DNA"/>
</dbReference>